<evidence type="ECO:0000256" key="3">
    <source>
        <dbReference type="SAM" id="SignalP"/>
    </source>
</evidence>
<dbReference type="EMBL" id="PVZC01000009">
    <property type="protein sequence ID" value="PRX95526.1"/>
    <property type="molecule type" value="Genomic_DNA"/>
</dbReference>
<dbReference type="SUPFAM" id="SSF50494">
    <property type="entry name" value="Trypsin-like serine proteases"/>
    <property type="match status" value="1"/>
</dbReference>
<dbReference type="GO" id="GO:0006508">
    <property type="term" value="P:proteolysis"/>
    <property type="evidence" value="ECO:0007669"/>
    <property type="project" value="InterPro"/>
</dbReference>
<dbReference type="AlphaFoldDB" id="A0A2T0PVF9"/>
<dbReference type="InterPro" id="IPR050966">
    <property type="entry name" value="Glutamyl_endopeptidase"/>
</dbReference>
<proteinExistence type="predicted"/>
<gene>
    <name evidence="4" type="ORF">CLV72_109135</name>
</gene>
<evidence type="ECO:0000313" key="4">
    <source>
        <dbReference type="EMBL" id="PRX95526.1"/>
    </source>
</evidence>
<dbReference type="RefSeq" id="WP_106251665.1">
    <property type="nucleotide sequence ID" value="NZ_PVZC01000009.1"/>
</dbReference>
<feature type="chain" id="PRO_5038990671" evidence="3">
    <location>
        <begin position="20"/>
        <end position="355"/>
    </location>
</feature>
<evidence type="ECO:0000256" key="1">
    <source>
        <dbReference type="ARBA" id="ARBA00022729"/>
    </source>
</evidence>
<dbReference type="InterPro" id="IPR043504">
    <property type="entry name" value="Peptidase_S1_PA_chymotrypsin"/>
</dbReference>
<feature type="compositionally biased region" description="Low complexity" evidence="2">
    <location>
        <begin position="28"/>
        <end position="64"/>
    </location>
</feature>
<comment type="caution">
    <text evidence="4">The sequence shown here is derived from an EMBL/GenBank/DDBJ whole genome shotgun (WGS) entry which is preliminary data.</text>
</comment>
<protein>
    <submittedName>
        <fullName evidence="4">Trypsin-like peptidase</fullName>
    </submittedName>
</protein>
<dbReference type="InterPro" id="IPR018114">
    <property type="entry name" value="TRYPSIN_HIS"/>
</dbReference>
<feature type="region of interest" description="Disordered" evidence="2">
    <location>
        <begin position="115"/>
        <end position="139"/>
    </location>
</feature>
<dbReference type="PROSITE" id="PS00134">
    <property type="entry name" value="TRYPSIN_HIS"/>
    <property type="match status" value="1"/>
</dbReference>
<organism evidence="4 5">
    <name type="scientific">Allonocardiopsis opalescens</name>
    <dbReference type="NCBI Taxonomy" id="1144618"/>
    <lineage>
        <taxon>Bacteria</taxon>
        <taxon>Bacillati</taxon>
        <taxon>Actinomycetota</taxon>
        <taxon>Actinomycetes</taxon>
        <taxon>Streptosporangiales</taxon>
        <taxon>Allonocardiopsis</taxon>
    </lineage>
</organism>
<name>A0A2T0PVF9_9ACTN</name>
<feature type="region of interest" description="Disordered" evidence="2">
    <location>
        <begin position="28"/>
        <end position="74"/>
    </location>
</feature>
<dbReference type="Pfam" id="PF13365">
    <property type="entry name" value="Trypsin_2"/>
    <property type="match status" value="1"/>
</dbReference>
<dbReference type="OrthoDB" id="5121599at2"/>
<feature type="compositionally biased region" description="Basic and acidic residues" evidence="2">
    <location>
        <begin position="115"/>
        <end position="131"/>
    </location>
</feature>
<dbReference type="Gene3D" id="2.40.10.10">
    <property type="entry name" value="Trypsin-like serine proteases"/>
    <property type="match status" value="2"/>
</dbReference>
<dbReference type="InterPro" id="IPR009003">
    <property type="entry name" value="Peptidase_S1_PA"/>
</dbReference>
<feature type="signal peptide" evidence="3">
    <location>
        <begin position="1"/>
        <end position="19"/>
    </location>
</feature>
<evidence type="ECO:0000313" key="5">
    <source>
        <dbReference type="Proteomes" id="UP000237846"/>
    </source>
</evidence>
<sequence>MNPPVLSTLVAGAASAVFAVTGAPLPVSPAASPAPSSSAAAAPAAAPERGTGPAAAAAAPPEGAVVHSTGDGGGPADVLAYWTPERMAEATPLDLATGLTGGATDTVRGLLDSEREQQAEGADASRVREQTDGSIWPGGGRVTRTVGRVFLTIAGRDFVCSAAVVDAANRDTVITAGHCLKNGRGAWADNWTFVPGYTDGREPYGSYVARDMAVPRGWAEQADDDYDFGFAVLHRSGRRHVADRVGSHPLAFERPAGDQVYAFGYPSRRPYSGDDLVYCAGRSFRDTAGTSDYGMGCAMTSGSSGGPWFADFDPASGEGVIMSVVSFKYSDDPRTQYGPFLGPEARELHAYAARL</sequence>
<keyword evidence="5" id="KW-1185">Reference proteome</keyword>
<reference evidence="4 5" key="1">
    <citation type="submission" date="2018-03" db="EMBL/GenBank/DDBJ databases">
        <title>Genomic Encyclopedia of Archaeal and Bacterial Type Strains, Phase II (KMG-II): from individual species to whole genera.</title>
        <authorList>
            <person name="Goeker M."/>
        </authorList>
    </citation>
    <scope>NUCLEOTIDE SEQUENCE [LARGE SCALE GENOMIC DNA]</scope>
    <source>
        <strain evidence="4 5">DSM 45601</strain>
    </source>
</reference>
<accession>A0A2T0PVF9</accession>
<dbReference type="GO" id="GO:0004252">
    <property type="term" value="F:serine-type endopeptidase activity"/>
    <property type="evidence" value="ECO:0007669"/>
    <property type="project" value="InterPro"/>
</dbReference>
<keyword evidence="1 3" id="KW-0732">Signal</keyword>
<dbReference type="Proteomes" id="UP000237846">
    <property type="component" value="Unassembled WGS sequence"/>
</dbReference>
<evidence type="ECO:0000256" key="2">
    <source>
        <dbReference type="SAM" id="MobiDB-lite"/>
    </source>
</evidence>
<dbReference type="PANTHER" id="PTHR15462">
    <property type="entry name" value="SERINE PROTEASE"/>
    <property type="match status" value="1"/>
</dbReference>